<evidence type="ECO:0000313" key="2">
    <source>
        <dbReference type="EMBL" id="ORY35397.1"/>
    </source>
</evidence>
<protein>
    <recommendedName>
        <fullName evidence="4">SnoaL-like domain-containing protein</fullName>
    </recommendedName>
</protein>
<dbReference type="InParanoid" id="A0A1Y2BLA6"/>
<name>A0A1Y2BLA6_9TREE</name>
<sequence length="206" mass="22614">MADSKVTSTELHSSANDPSTLNFAPGLSPTDLQRRHAAIVLDMFQAKGTMAKLRDNFSEDAVYEDLFASCKTREEVGGQLLHLPTICTSATTNSHLITSLNPITTTSGSGRSVPTTEIAIKVDHTFVFKAPLPVSARSITMNTTLLVYSDEQEGKIVRLQDRPMEQIPENALLSWIRRGNAVGVPKVIPLPKDEKEDAEKVLKQQR</sequence>
<gene>
    <name evidence="2" type="ORF">BCR39DRAFT_585037</name>
</gene>
<evidence type="ECO:0000256" key="1">
    <source>
        <dbReference type="SAM" id="MobiDB-lite"/>
    </source>
</evidence>
<feature type="compositionally biased region" description="Polar residues" evidence="1">
    <location>
        <begin position="1"/>
        <end position="22"/>
    </location>
</feature>
<proteinExistence type="predicted"/>
<dbReference type="EMBL" id="MCFC01000001">
    <property type="protein sequence ID" value="ORY35397.1"/>
    <property type="molecule type" value="Genomic_DNA"/>
</dbReference>
<accession>A0A1Y2BLA6</accession>
<keyword evidence="3" id="KW-1185">Reference proteome</keyword>
<comment type="caution">
    <text evidence="2">The sequence shown here is derived from an EMBL/GenBank/DDBJ whole genome shotgun (WGS) entry which is preliminary data.</text>
</comment>
<dbReference type="Proteomes" id="UP000193986">
    <property type="component" value="Unassembled WGS sequence"/>
</dbReference>
<evidence type="ECO:0000313" key="3">
    <source>
        <dbReference type="Proteomes" id="UP000193986"/>
    </source>
</evidence>
<organism evidence="2 3">
    <name type="scientific">Naematelia encephala</name>
    <dbReference type="NCBI Taxonomy" id="71784"/>
    <lineage>
        <taxon>Eukaryota</taxon>
        <taxon>Fungi</taxon>
        <taxon>Dikarya</taxon>
        <taxon>Basidiomycota</taxon>
        <taxon>Agaricomycotina</taxon>
        <taxon>Tremellomycetes</taxon>
        <taxon>Tremellales</taxon>
        <taxon>Naemateliaceae</taxon>
        <taxon>Naematelia</taxon>
    </lineage>
</organism>
<dbReference type="OrthoDB" id="2400485at2759"/>
<feature type="region of interest" description="Disordered" evidence="1">
    <location>
        <begin position="1"/>
        <end position="27"/>
    </location>
</feature>
<reference evidence="2 3" key="1">
    <citation type="submission" date="2016-07" db="EMBL/GenBank/DDBJ databases">
        <title>Pervasive Adenine N6-methylation of Active Genes in Fungi.</title>
        <authorList>
            <consortium name="DOE Joint Genome Institute"/>
            <person name="Mondo S.J."/>
            <person name="Dannebaum R.O."/>
            <person name="Kuo R.C."/>
            <person name="Labutti K."/>
            <person name="Haridas S."/>
            <person name="Kuo A."/>
            <person name="Salamov A."/>
            <person name="Ahrendt S.R."/>
            <person name="Lipzen A."/>
            <person name="Sullivan W."/>
            <person name="Andreopoulos W.B."/>
            <person name="Clum A."/>
            <person name="Lindquist E."/>
            <person name="Daum C."/>
            <person name="Ramamoorthy G.K."/>
            <person name="Gryganskyi A."/>
            <person name="Culley D."/>
            <person name="Magnuson J.K."/>
            <person name="James T.Y."/>
            <person name="O'Malley M.A."/>
            <person name="Stajich J.E."/>
            <person name="Spatafora J.W."/>
            <person name="Visel A."/>
            <person name="Grigoriev I.V."/>
        </authorList>
    </citation>
    <scope>NUCLEOTIDE SEQUENCE [LARGE SCALE GENOMIC DNA]</scope>
    <source>
        <strain evidence="2 3">68-887.2</strain>
    </source>
</reference>
<evidence type="ECO:0008006" key="4">
    <source>
        <dbReference type="Google" id="ProtNLM"/>
    </source>
</evidence>
<dbReference type="AlphaFoldDB" id="A0A1Y2BLA6"/>